<accession>A0A8H4PPZ7</accession>
<comment type="caution">
    <text evidence="1">The sequence shown here is derived from an EMBL/GenBank/DDBJ whole genome shotgun (WGS) entry which is preliminary data.</text>
</comment>
<evidence type="ECO:0000313" key="1">
    <source>
        <dbReference type="EMBL" id="KAF4508330.1"/>
    </source>
</evidence>
<sequence length="260" mass="26369">MSSQWYIQPAFFVGVPQLTSAPPSAAMAYALVPYVGNPSATAPWPCFPINFVSGQAVPAAAAANATPPVVSGALALPPAPAPAPAPPPATAPATAVGITMRIVLHGRGGLGLWTRIVDVPYQADNHPDPASIRAAVAAATRLHYPPDGRLLRHAATGGAVVPPPTLHLWAMRAGAQLRMLPGEAGGGALGTEEVERTVAVRAEDPGGDDDDECNKAEAEAVRGLLEHASEGRLGVFLLVNMDGDDGLGVPGHGGRGIGAP</sequence>
<dbReference type="OrthoDB" id="10548595at2759"/>
<name>A0A8H4PPZ7_9HYPO</name>
<dbReference type="AlphaFoldDB" id="A0A8H4PPZ7"/>
<organism evidence="1 2">
    <name type="scientific">Ophiocordyceps sinensis</name>
    <dbReference type="NCBI Taxonomy" id="72228"/>
    <lineage>
        <taxon>Eukaryota</taxon>
        <taxon>Fungi</taxon>
        <taxon>Dikarya</taxon>
        <taxon>Ascomycota</taxon>
        <taxon>Pezizomycotina</taxon>
        <taxon>Sordariomycetes</taxon>
        <taxon>Hypocreomycetidae</taxon>
        <taxon>Hypocreales</taxon>
        <taxon>Ophiocordycipitaceae</taxon>
        <taxon>Ophiocordyceps</taxon>
    </lineage>
</organism>
<evidence type="ECO:0000313" key="2">
    <source>
        <dbReference type="Proteomes" id="UP000557566"/>
    </source>
</evidence>
<gene>
    <name evidence="1" type="ORF">G6O67_004724</name>
</gene>
<protein>
    <submittedName>
        <fullName evidence="1">Uncharacterized protein</fullName>
    </submittedName>
</protein>
<reference evidence="1 2" key="1">
    <citation type="journal article" date="2020" name="Genome Biol. Evol.">
        <title>A new high-quality draft genome assembly of the Chinese cordyceps Ophiocordyceps sinensis.</title>
        <authorList>
            <person name="Shu R."/>
            <person name="Zhang J."/>
            <person name="Meng Q."/>
            <person name="Zhang H."/>
            <person name="Zhou G."/>
            <person name="Li M."/>
            <person name="Wu P."/>
            <person name="Zhao Y."/>
            <person name="Chen C."/>
            <person name="Qin Q."/>
        </authorList>
    </citation>
    <scope>NUCLEOTIDE SEQUENCE [LARGE SCALE GENOMIC DNA]</scope>
    <source>
        <strain evidence="1 2">IOZ07</strain>
    </source>
</reference>
<proteinExistence type="predicted"/>
<keyword evidence="2" id="KW-1185">Reference proteome</keyword>
<dbReference type="Proteomes" id="UP000557566">
    <property type="component" value="Unassembled WGS sequence"/>
</dbReference>
<dbReference type="EMBL" id="JAAVMX010000005">
    <property type="protein sequence ID" value="KAF4508330.1"/>
    <property type="molecule type" value="Genomic_DNA"/>
</dbReference>